<evidence type="ECO:0000313" key="2">
    <source>
        <dbReference type="EMBL" id="RPE74665.1"/>
    </source>
</evidence>
<dbReference type="OrthoDB" id="10011747at2"/>
<dbReference type="EMBL" id="RKQN01000008">
    <property type="protein sequence ID" value="RPE74665.1"/>
    <property type="molecule type" value="Genomic_DNA"/>
</dbReference>
<keyword evidence="3" id="KW-1185">Reference proteome</keyword>
<dbReference type="RefSeq" id="WP_123771523.1">
    <property type="nucleotide sequence ID" value="NZ_RKQN01000008.1"/>
</dbReference>
<keyword evidence="1" id="KW-0175">Coiled coil</keyword>
<protein>
    <submittedName>
        <fullName evidence="2">Uncharacterized protein</fullName>
    </submittedName>
</protein>
<sequence length="190" mass="20821">MQASDDGLDFSELSDDQIVELAVALAREAMRRNPALQAAFSRALLDERERIEAAARGSAQAKRAEAARLERQARAAAEAVANERERRRVQDALIAYLRAGAAIVGNQAENMSLIWDRDPIQARGKAPKLRLNLGRQTWSLVEYEVASGELYTSPGLRDARPALLAWCREAAAAIQALGIDRTTQIRGNEG</sequence>
<organism evidence="2 3">
    <name type="scientific">Vulcaniibacterium tengchongense</name>
    <dbReference type="NCBI Taxonomy" id="1273429"/>
    <lineage>
        <taxon>Bacteria</taxon>
        <taxon>Pseudomonadati</taxon>
        <taxon>Pseudomonadota</taxon>
        <taxon>Gammaproteobacteria</taxon>
        <taxon>Lysobacterales</taxon>
        <taxon>Lysobacteraceae</taxon>
        <taxon>Vulcaniibacterium</taxon>
    </lineage>
</organism>
<dbReference type="Proteomes" id="UP000269708">
    <property type="component" value="Unassembled WGS sequence"/>
</dbReference>
<comment type="caution">
    <text evidence="2">The sequence shown here is derived from an EMBL/GenBank/DDBJ whole genome shotgun (WGS) entry which is preliminary data.</text>
</comment>
<name>A0A3N4V0J7_9GAMM</name>
<gene>
    <name evidence="2" type="ORF">EDC50_3194</name>
</gene>
<feature type="coiled-coil region" evidence="1">
    <location>
        <begin position="59"/>
        <end position="86"/>
    </location>
</feature>
<evidence type="ECO:0000313" key="3">
    <source>
        <dbReference type="Proteomes" id="UP000269708"/>
    </source>
</evidence>
<proteinExistence type="predicted"/>
<accession>A0A3N4V0J7</accession>
<reference evidence="2 3" key="1">
    <citation type="submission" date="2018-11" db="EMBL/GenBank/DDBJ databases">
        <title>Genomic Encyclopedia of Type Strains, Phase IV (KMG-IV): sequencing the most valuable type-strain genomes for metagenomic binning, comparative biology and taxonomic classification.</title>
        <authorList>
            <person name="Goeker M."/>
        </authorList>
    </citation>
    <scope>NUCLEOTIDE SEQUENCE [LARGE SCALE GENOMIC DNA]</scope>
    <source>
        <strain evidence="2 3">DSM 25623</strain>
    </source>
</reference>
<evidence type="ECO:0000256" key="1">
    <source>
        <dbReference type="SAM" id="Coils"/>
    </source>
</evidence>
<dbReference type="AlphaFoldDB" id="A0A3N4V0J7"/>